<evidence type="ECO:0000256" key="1">
    <source>
        <dbReference type="ARBA" id="ARBA00004370"/>
    </source>
</evidence>
<evidence type="ECO:0000259" key="8">
    <source>
        <dbReference type="Pfam" id="PF01490"/>
    </source>
</evidence>
<evidence type="ECO:0000256" key="7">
    <source>
        <dbReference type="SAM" id="Phobius"/>
    </source>
</evidence>
<sequence>GSGATGLLHSFSSISSSSVVPLSLSSPSFLISTHYDGPTHCALPAQLALLRINQLQFAWESFSMTFTAFNAIGAIASSFGDVMLPETPHLFQNGQIVIANLLVVIQISGCYQIYCGPTHAYLEETMLFNQSARHIPLRDRFIRLTFTSIYIVLVTLVAAAMPFFSEILCPSVVPSIAYLKAGRTPRDTNSDTQCSSLTA</sequence>
<dbReference type="AlphaFoldDB" id="A0A2H5PTZ1"/>
<keyword evidence="5 7" id="KW-1133">Transmembrane helix</keyword>
<organism evidence="9 10">
    <name type="scientific">Citrus unshiu</name>
    <name type="common">Satsuma mandarin</name>
    <name type="synonym">Citrus nobilis var. unshiu</name>
    <dbReference type="NCBI Taxonomy" id="55188"/>
    <lineage>
        <taxon>Eukaryota</taxon>
        <taxon>Viridiplantae</taxon>
        <taxon>Streptophyta</taxon>
        <taxon>Embryophyta</taxon>
        <taxon>Tracheophyta</taxon>
        <taxon>Spermatophyta</taxon>
        <taxon>Magnoliopsida</taxon>
        <taxon>eudicotyledons</taxon>
        <taxon>Gunneridae</taxon>
        <taxon>Pentapetalae</taxon>
        <taxon>rosids</taxon>
        <taxon>malvids</taxon>
        <taxon>Sapindales</taxon>
        <taxon>Rutaceae</taxon>
        <taxon>Aurantioideae</taxon>
        <taxon>Citrus</taxon>
    </lineage>
</organism>
<name>A0A2H5PTZ1_CITUN</name>
<dbReference type="EMBL" id="BDQV01000125">
    <property type="protein sequence ID" value="GAY55812.1"/>
    <property type="molecule type" value="Genomic_DNA"/>
</dbReference>
<proteinExistence type="predicted"/>
<comment type="subcellular location">
    <subcellularLocation>
        <location evidence="1">Membrane</location>
    </subcellularLocation>
</comment>
<feature type="non-terminal residue" evidence="9">
    <location>
        <position position="1"/>
    </location>
</feature>
<comment type="caution">
    <text evidence="9">The sequence shown here is derived from an EMBL/GenBank/DDBJ whole genome shotgun (WGS) entry which is preliminary data.</text>
</comment>
<gene>
    <name evidence="9" type="ORF">CUMW_166970</name>
</gene>
<dbReference type="InterPro" id="IPR013057">
    <property type="entry name" value="AA_transpt_TM"/>
</dbReference>
<evidence type="ECO:0000256" key="4">
    <source>
        <dbReference type="ARBA" id="ARBA00022970"/>
    </source>
</evidence>
<evidence type="ECO:0000256" key="5">
    <source>
        <dbReference type="ARBA" id="ARBA00022989"/>
    </source>
</evidence>
<evidence type="ECO:0000313" key="9">
    <source>
        <dbReference type="EMBL" id="GAY55812.1"/>
    </source>
</evidence>
<keyword evidence="2" id="KW-0813">Transport</keyword>
<keyword evidence="6 7" id="KW-0472">Membrane</keyword>
<evidence type="ECO:0000256" key="6">
    <source>
        <dbReference type="ARBA" id="ARBA00023136"/>
    </source>
</evidence>
<keyword evidence="10" id="KW-1185">Reference proteome</keyword>
<dbReference type="GO" id="GO:0006865">
    <property type="term" value="P:amino acid transport"/>
    <property type="evidence" value="ECO:0007669"/>
    <property type="project" value="UniProtKB-KW"/>
</dbReference>
<evidence type="ECO:0000256" key="3">
    <source>
        <dbReference type="ARBA" id="ARBA00022692"/>
    </source>
</evidence>
<keyword evidence="4" id="KW-0029">Amino-acid transport</keyword>
<evidence type="ECO:0000256" key="2">
    <source>
        <dbReference type="ARBA" id="ARBA00022448"/>
    </source>
</evidence>
<feature type="domain" description="Amino acid transporter transmembrane" evidence="8">
    <location>
        <begin position="79"/>
        <end position="168"/>
    </location>
</feature>
<reference evidence="9 10" key="1">
    <citation type="journal article" date="2017" name="Front. Genet.">
        <title>Draft sequencing of the heterozygous diploid genome of Satsuma (Citrus unshiu Marc.) using a hybrid assembly approach.</title>
        <authorList>
            <person name="Shimizu T."/>
            <person name="Tanizawa Y."/>
            <person name="Mochizuki T."/>
            <person name="Nagasaki H."/>
            <person name="Yoshioka T."/>
            <person name="Toyoda A."/>
            <person name="Fujiyama A."/>
            <person name="Kaminuma E."/>
            <person name="Nakamura Y."/>
        </authorList>
    </citation>
    <scope>NUCLEOTIDE SEQUENCE [LARGE SCALE GENOMIC DNA]</scope>
    <source>
        <strain evidence="10">cv. Miyagawa wase</strain>
    </source>
</reference>
<feature type="transmembrane region" description="Helical" evidence="7">
    <location>
        <begin position="141"/>
        <end position="164"/>
    </location>
</feature>
<dbReference type="STRING" id="55188.A0A2H5PTZ1"/>
<evidence type="ECO:0000313" key="10">
    <source>
        <dbReference type="Proteomes" id="UP000236630"/>
    </source>
</evidence>
<dbReference type="Proteomes" id="UP000236630">
    <property type="component" value="Unassembled WGS sequence"/>
</dbReference>
<keyword evidence="3 7" id="KW-0812">Transmembrane</keyword>
<accession>A0A2H5PTZ1</accession>
<dbReference type="Pfam" id="PF01490">
    <property type="entry name" value="Aa_trans"/>
    <property type="match status" value="1"/>
</dbReference>
<protein>
    <recommendedName>
        <fullName evidence="8">Amino acid transporter transmembrane domain-containing protein</fullName>
    </recommendedName>
</protein>
<dbReference type="GO" id="GO:0016020">
    <property type="term" value="C:membrane"/>
    <property type="evidence" value="ECO:0007669"/>
    <property type="project" value="UniProtKB-SubCell"/>
</dbReference>